<dbReference type="SUPFAM" id="SSF47095">
    <property type="entry name" value="HMG-box"/>
    <property type="match status" value="1"/>
</dbReference>
<dbReference type="Proteomes" id="UP000324222">
    <property type="component" value="Unassembled WGS sequence"/>
</dbReference>
<proteinExistence type="predicted"/>
<dbReference type="InterPro" id="IPR009071">
    <property type="entry name" value="HMG_box_dom"/>
</dbReference>
<evidence type="ECO:0000256" key="7">
    <source>
        <dbReference type="SAM" id="MobiDB-lite"/>
    </source>
</evidence>
<dbReference type="PANTHER" id="PTHR45803:SF5">
    <property type="entry name" value="SOX100B"/>
    <property type="match status" value="1"/>
</dbReference>
<sequence length="360" mass="38635">MTEDQKRPFMERADHLRRKHKQEYPDYKYQPRRRKENVKTVGKPNPVNLQDLPPSHHFVSHHHFHTLPSPAILSPSRRTITPPGLPIHHSPRTSSSFSSSSFSTSDPNPSSPTGQRSPSKAGTYGVGLHPLSPPHSPSEAPVAGRGHHEGPVPDTAFVSDCLADSLESIDRAEMNKYLLPDQGPPAHYGTTPAHGSLHAITTMATTMATMNTVTTMNTMNSMTTTGGSSPCTVTPTSLTTLPPIGSRLLPPAPVYGGPGSPYYPGGASPQPPNHGSPDLPSELGTNVTSGGGGVSPGGSPGSPSGEFVELQPPRPMKEEPLPSLPMHKTNVSPFLHQNLCYSSQPYAFQYSSYPYATMWH</sequence>
<name>A0A5B7ES42_PORTR</name>
<reference evidence="9 10" key="1">
    <citation type="submission" date="2019-05" db="EMBL/GenBank/DDBJ databases">
        <title>Another draft genome of Portunus trituberculatus and its Hox gene families provides insights of decapod evolution.</title>
        <authorList>
            <person name="Jeong J.-H."/>
            <person name="Song I."/>
            <person name="Kim S."/>
            <person name="Choi T."/>
            <person name="Kim D."/>
            <person name="Ryu S."/>
            <person name="Kim W."/>
        </authorList>
    </citation>
    <scope>NUCLEOTIDE SEQUENCE [LARGE SCALE GENOMIC DNA]</scope>
    <source>
        <tissue evidence="9">Muscle</tissue>
    </source>
</reference>
<feature type="domain" description="HMG box" evidence="8">
    <location>
        <begin position="1"/>
        <end position="28"/>
    </location>
</feature>
<dbReference type="Gene3D" id="1.10.30.10">
    <property type="entry name" value="High mobility group box domain"/>
    <property type="match status" value="1"/>
</dbReference>
<dbReference type="InterPro" id="IPR050917">
    <property type="entry name" value="SOX_TF"/>
</dbReference>
<keyword evidence="10" id="KW-1185">Reference proteome</keyword>
<dbReference type="AlphaFoldDB" id="A0A5B7ES42"/>
<keyword evidence="4" id="KW-0804">Transcription</keyword>
<gene>
    <name evidence="9" type="primary">sox10</name>
    <name evidence="9" type="ORF">E2C01_031077</name>
</gene>
<evidence type="ECO:0000256" key="1">
    <source>
        <dbReference type="ARBA" id="ARBA00004123"/>
    </source>
</evidence>
<dbReference type="GO" id="GO:0000981">
    <property type="term" value="F:DNA-binding transcription factor activity, RNA polymerase II-specific"/>
    <property type="evidence" value="ECO:0007669"/>
    <property type="project" value="TreeGrafter"/>
</dbReference>
<keyword evidence="2" id="KW-0805">Transcription regulation</keyword>
<feature type="region of interest" description="Disordered" evidence="7">
    <location>
        <begin position="224"/>
        <end position="325"/>
    </location>
</feature>
<dbReference type="PROSITE" id="PS50118">
    <property type="entry name" value="HMG_BOX_2"/>
    <property type="match status" value="1"/>
</dbReference>
<comment type="subcellular location">
    <subcellularLocation>
        <location evidence="1">Nucleus</location>
    </subcellularLocation>
</comment>
<feature type="region of interest" description="Disordered" evidence="7">
    <location>
        <begin position="1"/>
        <end position="156"/>
    </location>
</feature>
<feature type="compositionally biased region" description="Low complexity" evidence="7">
    <location>
        <begin position="224"/>
        <end position="243"/>
    </location>
</feature>
<dbReference type="EMBL" id="VSRR010003826">
    <property type="protein sequence ID" value="MPC37590.1"/>
    <property type="molecule type" value="Genomic_DNA"/>
</dbReference>
<organism evidence="9 10">
    <name type="scientific">Portunus trituberculatus</name>
    <name type="common">Swimming crab</name>
    <name type="synonym">Neptunus trituberculatus</name>
    <dbReference type="NCBI Taxonomy" id="210409"/>
    <lineage>
        <taxon>Eukaryota</taxon>
        <taxon>Metazoa</taxon>
        <taxon>Ecdysozoa</taxon>
        <taxon>Arthropoda</taxon>
        <taxon>Crustacea</taxon>
        <taxon>Multicrustacea</taxon>
        <taxon>Malacostraca</taxon>
        <taxon>Eumalacostraca</taxon>
        <taxon>Eucarida</taxon>
        <taxon>Decapoda</taxon>
        <taxon>Pleocyemata</taxon>
        <taxon>Brachyura</taxon>
        <taxon>Eubrachyura</taxon>
        <taxon>Portunoidea</taxon>
        <taxon>Portunidae</taxon>
        <taxon>Portuninae</taxon>
        <taxon>Portunus</taxon>
    </lineage>
</organism>
<comment type="caution">
    <text evidence="9">The sequence shown here is derived from an EMBL/GenBank/DDBJ whole genome shotgun (WGS) entry which is preliminary data.</text>
</comment>
<evidence type="ECO:0000313" key="9">
    <source>
        <dbReference type="EMBL" id="MPC37590.1"/>
    </source>
</evidence>
<feature type="compositionally biased region" description="Gly residues" evidence="7">
    <location>
        <begin position="289"/>
        <end position="300"/>
    </location>
</feature>
<evidence type="ECO:0000256" key="2">
    <source>
        <dbReference type="ARBA" id="ARBA00023015"/>
    </source>
</evidence>
<evidence type="ECO:0000256" key="6">
    <source>
        <dbReference type="PROSITE-ProRule" id="PRU00267"/>
    </source>
</evidence>
<evidence type="ECO:0000256" key="5">
    <source>
        <dbReference type="ARBA" id="ARBA00023242"/>
    </source>
</evidence>
<keyword evidence="5 6" id="KW-0539">Nucleus</keyword>
<evidence type="ECO:0000256" key="4">
    <source>
        <dbReference type="ARBA" id="ARBA00023163"/>
    </source>
</evidence>
<dbReference type="OrthoDB" id="6247875at2759"/>
<protein>
    <submittedName>
        <fullName evidence="9">Transcription factor Sox-10</fullName>
    </submittedName>
</protein>
<feature type="compositionally biased region" description="Low complexity" evidence="7">
    <location>
        <begin position="92"/>
        <end position="113"/>
    </location>
</feature>
<dbReference type="PANTHER" id="PTHR45803">
    <property type="entry name" value="SOX100B"/>
    <property type="match status" value="1"/>
</dbReference>
<feature type="compositionally biased region" description="Basic and acidic residues" evidence="7">
    <location>
        <begin position="1"/>
        <end position="14"/>
    </location>
</feature>
<evidence type="ECO:0000259" key="8">
    <source>
        <dbReference type="PROSITE" id="PS50118"/>
    </source>
</evidence>
<keyword evidence="3 6" id="KW-0238">DNA-binding</keyword>
<evidence type="ECO:0000256" key="3">
    <source>
        <dbReference type="ARBA" id="ARBA00023125"/>
    </source>
</evidence>
<dbReference type="GO" id="GO:0005634">
    <property type="term" value="C:nucleus"/>
    <property type="evidence" value="ECO:0007669"/>
    <property type="project" value="UniProtKB-SubCell"/>
</dbReference>
<dbReference type="InterPro" id="IPR036910">
    <property type="entry name" value="HMG_box_dom_sf"/>
</dbReference>
<evidence type="ECO:0000313" key="10">
    <source>
        <dbReference type="Proteomes" id="UP000324222"/>
    </source>
</evidence>
<feature type="DNA-binding region" description="HMG box" evidence="6">
    <location>
        <begin position="1"/>
        <end position="28"/>
    </location>
</feature>
<accession>A0A5B7ES42</accession>
<dbReference type="GO" id="GO:0000978">
    <property type="term" value="F:RNA polymerase II cis-regulatory region sequence-specific DNA binding"/>
    <property type="evidence" value="ECO:0007669"/>
    <property type="project" value="TreeGrafter"/>
</dbReference>